<name>A0A2J6R4D8_HYAVF</name>
<keyword evidence="3" id="KW-1185">Reference proteome</keyword>
<dbReference type="AlphaFoldDB" id="A0A2J6R4D8"/>
<evidence type="ECO:0000313" key="2">
    <source>
        <dbReference type="EMBL" id="PMD33339.1"/>
    </source>
</evidence>
<dbReference type="EMBL" id="KZ613956">
    <property type="protein sequence ID" value="PMD33339.1"/>
    <property type="molecule type" value="Genomic_DNA"/>
</dbReference>
<dbReference type="STRING" id="1149755.A0A2J6R4D8"/>
<sequence length="372" mass="41403">MVLVDQKSPLQRKEAVIEKTSGGWQSLIHDVNAVVLFAQQFGDIIRPVSSPGLCARWRLLLKGKDYMAAGVPLLKKLCEEAGSGSSYLHLTPTKLRWHRKSMLFEDCQSNNDKSKACDCDRLQQVVAKSSLNFGTINPPMNLEDRGCVIFGKSPQASRRPQPSAPVANGLYNHPNDHLLSDILRKPSVEIPISYSDDSMDSSPESYSAIEMPVPLKSPHFHIQGYEGLNSCQCARVCSKIPRAFEDSPTSASSLITEGISFDCRTQKLPVHQHDIQSNIKSSTKRSFNVHEDSLPSNKRAQVDKPFDPNSHYARILGVDPPQDVLVLPITDEEQKLPTVQVMENPKAFRRVVPVDQAIRSSKSPKPASRRSW</sequence>
<feature type="region of interest" description="Disordered" evidence="1">
    <location>
        <begin position="353"/>
        <end position="372"/>
    </location>
</feature>
<feature type="region of interest" description="Disordered" evidence="1">
    <location>
        <begin position="283"/>
        <end position="305"/>
    </location>
</feature>
<dbReference type="OrthoDB" id="1577640at2759"/>
<gene>
    <name evidence="2" type="ORF">L207DRAFT_639473</name>
</gene>
<accession>A0A2J6R4D8</accession>
<dbReference type="Proteomes" id="UP000235786">
    <property type="component" value="Unassembled WGS sequence"/>
</dbReference>
<evidence type="ECO:0000313" key="3">
    <source>
        <dbReference type="Proteomes" id="UP000235786"/>
    </source>
</evidence>
<evidence type="ECO:0000256" key="1">
    <source>
        <dbReference type="SAM" id="MobiDB-lite"/>
    </source>
</evidence>
<organism evidence="2 3">
    <name type="scientific">Hyaloscypha variabilis (strain UAMH 11265 / GT02V1 / F)</name>
    <name type="common">Meliniomyces variabilis</name>
    <dbReference type="NCBI Taxonomy" id="1149755"/>
    <lineage>
        <taxon>Eukaryota</taxon>
        <taxon>Fungi</taxon>
        <taxon>Dikarya</taxon>
        <taxon>Ascomycota</taxon>
        <taxon>Pezizomycotina</taxon>
        <taxon>Leotiomycetes</taxon>
        <taxon>Helotiales</taxon>
        <taxon>Hyaloscyphaceae</taxon>
        <taxon>Hyaloscypha</taxon>
        <taxon>Hyaloscypha variabilis</taxon>
    </lineage>
</organism>
<protein>
    <submittedName>
        <fullName evidence="2">Uncharacterized protein</fullName>
    </submittedName>
</protein>
<reference evidence="2 3" key="1">
    <citation type="submission" date="2016-04" db="EMBL/GenBank/DDBJ databases">
        <title>A degradative enzymes factory behind the ericoid mycorrhizal symbiosis.</title>
        <authorList>
            <consortium name="DOE Joint Genome Institute"/>
            <person name="Martino E."/>
            <person name="Morin E."/>
            <person name="Grelet G."/>
            <person name="Kuo A."/>
            <person name="Kohler A."/>
            <person name="Daghino S."/>
            <person name="Barry K."/>
            <person name="Choi C."/>
            <person name="Cichocki N."/>
            <person name="Clum A."/>
            <person name="Copeland A."/>
            <person name="Hainaut M."/>
            <person name="Haridas S."/>
            <person name="Labutti K."/>
            <person name="Lindquist E."/>
            <person name="Lipzen A."/>
            <person name="Khouja H.-R."/>
            <person name="Murat C."/>
            <person name="Ohm R."/>
            <person name="Olson A."/>
            <person name="Spatafora J."/>
            <person name="Veneault-Fourrey C."/>
            <person name="Henrissat B."/>
            <person name="Grigoriev I."/>
            <person name="Martin F."/>
            <person name="Perotto S."/>
        </authorList>
    </citation>
    <scope>NUCLEOTIDE SEQUENCE [LARGE SCALE GENOMIC DNA]</scope>
    <source>
        <strain evidence="2 3">F</strain>
    </source>
</reference>
<proteinExistence type="predicted"/>